<dbReference type="SUPFAM" id="SSF102114">
    <property type="entry name" value="Radical SAM enzymes"/>
    <property type="match status" value="1"/>
</dbReference>
<dbReference type="SMART" id="SM00729">
    <property type="entry name" value="Elp3"/>
    <property type="match status" value="1"/>
</dbReference>
<dbReference type="InterPro" id="IPR034505">
    <property type="entry name" value="Coproporphyrinogen-III_oxidase"/>
</dbReference>
<dbReference type="GO" id="GO:0006779">
    <property type="term" value="P:porphyrin-containing compound biosynthetic process"/>
    <property type="evidence" value="ECO:0007669"/>
    <property type="project" value="InterPro"/>
</dbReference>
<evidence type="ECO:0000259" key="3">
    <source>
        <dbReference type="PROSITE" id="PS51918"/>
    </source>
</evidence>
<sequence>MDSLGIYISVPFCRSKCTYCNFASGVFPSSYMARYVDRVCEDLRAAVRRFSGLPRVADSVYLGGGTPSLLPPDLLKTLFGAIREHFLVKGDAEITIECAPGQLAEDSLDAMVDCGVNRISFGVQSFVDQEAKATGRLHTRAIALEDIDRVYRAGVERVNADLIAGLPHQTAASWTESLDVLMDSGVDHASIYMLEVDDESRLGREVLGGGARYFAAAIPSDDAIADMYTEAVDVLAKRGLAQYEISNFARMGAASVHNLKYWRRLPYLGLGLDAHSMLRTENGTAIRFATTDDLQSYLSSPGWEDARSLTRLEELEEAWFLGLRLNEGVDLQQMETEFDRELVEPYKPLIEDLSSDGLLTPGARQIALSLRGRMLSNEVFARFLDVIDIGEPASV</sequence>
<keyword evidence="2" id="KW-0349">Heme</keyword>
<dbReference type="InterPro" id="IPR007197">
    <property type="entry name" value="rSAM"/>
</dbReference>
<dbReference type="InterPro" id="IPR006638">
    <property type="entry name" value="Elp3/MiaA/NifB-like_rSAM"/>
</dbReference>
<dbReference type="AlphaFoldDB" id="A0A7G8BP50"/>
<keyword evidence="2" id="KW-0004">4Fe-4S</keyword>
<dbReference type="GO" id="GO:0004109">
    <property type="term" value="F:coproporphyrinogen oxidase activity"/>
    <property type="evidence" value="ECO:0007669"/>
    <property type="project" value="InterPro"/>
</dbReference>
<dbReference type="GO" id="GO:0046872">
    <property type="term" value="F:metal ion binding"/>
    <property type="evidence" value="ECO:0007669"/>
    <property type="project" value="UniProtKB-UniRule"/>
</dbReference>
<evidence type="ECO:0000313" key="4">
    <source>
        <dbReference type="EMBL" id="QNI34320.1"/>
    </source>
</evidence>
<name>A0A7G8BP50_9BACT</name>
<proteinExistence type="inferred from homology"/>
<comment type="similarity">
    <text evidence="1">Belongs to the anaerobic coproporphyrinogen-III oxidase family. HemW subfamily.</text>
</comment>
<evidence type="ECO:0000256" key="2">
    <source>
        <dbReference type="RuleBase" id="RU364116"/>
    </source>
</evidence>
<dbReference type="InterPro" id="IPR058240">
    <property type="entry name" value="rSAM_sf"/>
</dbReference>
<organism evidence="4 5">
    <name type="scientific">Alloacidobacterium dinghuense</name>
    <dbReference type="NCBI Taxonomy" id="2763107"/>
    <lineage>
        <taxon>Bacteria</taxon>
        <taxon>Pseudomonadati</taxon>
        <taxon>Acidobacteriota</taxon>
        <taxon>Terriglobia</taxon>
        <taxon>Terriglobales</taxon>
        <taxon>Acidobacteriaceae</taxon>
        <taxon>Alloacidobacterium</taxon>
    </lineage>
</organism>
<keyword evidence="2" id="KW-0411">Iron-sulfur</keyword>
<keyword evidence="2" id="KW-0143">Chaperone</keyword>
<reference evidence="4 5" key="1">
    <citation type="submission" date="2020-08" db="EMBL/GenBank/DDBJ databases">
        <title>Edaphobacter telluris sp. nov. and Acidobacterium dinghuensis sp. nov., two acidobacteria isolated from forest soil.</title>
        <authorList>
            <person name="Fu J."/>
            <person name="Qiu L."/>
        </authorList>
    </citation>
    <scope>NUCLEOTIDE SEQUENCE [LARGE SCALE GENOMIC DNA]</scope>
    <source>
        <strain evidence="4">4Y35</strain>
    </source>
</reference>
<keyword evidence="5" id="KW-1185">Reference proteome</keyword>
<dbReference type="SFLD" id="SFLDG01082">
    <property type="entry name" value="B12-binding_domain_containing"/>
    <property type="match status" value="1"/>
</dbReference>
<dbReference type="EMBL" id="CP060394">
    <property type="protein sequence ID" value="QNI34320.1"/>
    <property type="molecule type" value="Genomic_DNA"/>
</dbReference>
<dbReference type="InterPro" id="IPR023404">
    <property type="entry name" value="rSAM_horseshoe"/>
</dbReference>
<dbReference type="Pfam" id="PF04055">
    <property type="entry name" value="Radical_SAM"/>
    <property type="match status" value="1"/>
</dbReference>
<dbReference type="SFLD" id="SFLDF00562">
    <property type="entry name" value="HemN-like__clustered_with_heat"/>
    <property type="match status" value="1"/>
</dbReference>
<dbReference type="GO" id="GO:0005737">
    <property type="term" value="C:cytoplasm"/>
    <property type="evidence" value="ECO:0007669"/>
    <property type="project" value="UniProtKB-SubCell"/>
</dbReference>
<dbReference type="GO" id="GO:0051539">
    <property type="term" value="F:4 iron, 4 sulfur cluster binding"/>
    <property type="evidence" value="ECO:0007669"/>
    <property type="project" value="UniProtKB-UniRule"/>
</dbReference>
<evidence type="ECO:0000313" key="5">
    <source>
        <dbReference type="Proteomes" id="UP000515312"/>
    </source>
</evidence>
<dbReference type="InterPro" id="IPR004559">
    <property type="entry name" value="HemW-like"/>
</dbReference>
<feature type="domain" description="Radical SAM core" evidence="3">
    <location>
        <begin position="1"/>
        <end position="241"/>
    </location>
</feature>
<keyword evidence="2" id="KW-0949">S-adenosyl-L-methionine</keyword>
<dbReference type="NCBIfam" id="TIGR00539">
    <property type="entry name" value="hemN_rel"/>
    <property type="match status" value="1"/>
</dbReference>
<dbReference type="CDD" id="cd01335">
    <property type="entry name" value="Radical_SAM"/>
    <property type="match status" value="1"/>
</dbReference>
<dbReference type="PANTHER" id="PTHR13932:SF5">
    <property type="entry name" value="RADICAL S-ADENOSYL METHIONINE DOMAIN-CONTAINING PROTEIN 1, MITOCHONDRIAL"/>
    <property type="match status" value="1"/>
</dbReference>
<gene>
    <name evidence="4" type="primary">hemW</name>
    <name evidence="4" type="ORF">H7849_10730</name>
</gene>
<dbReference type="SFLD" id="SFLDS00029">
    <property type="entry name" value="Radical_SAM"/>
    <property type="match status" value="1"/>
</dbReference>
<dbReference type="PROSITE" id="PS51918">
    <property type="entry name" value="RADICAL_SAM"/>
    <property type="match status" value="1"/>
</dbReference>
<dbReference type="PANTHER" id="PTHR13932">
    <property type="entry name" value="COPROPORPHYRINIGEN III OXIDASE"/>
    <property type="match status" value="1"/>
</dbReference>
<dbReference type="Proteomes" id="UP000515312">
    <property type="component" value="Chromosome"/>
</dbReference>
<keyword evidence="2" id="KW-0963">Cytoplasm</keyword>
<evidence type="ECO:0000256" key="1">
    <source>
        <dbReference type="ARBA" id="ARBA00006100"/>
    </source>
</evidence>
<protein>
    <recommendedName>
        <fullName evidence="2">Heme chaperone HemW</fullName>
    </recommendedName>
</protein>
<comment type="function">
    <text evidence="2">Probably acts as a heme chaperone, transferring heme to an unknown acceptor. Binds one molecule of heme per monomer, possibly covalently. Binds 1 [4Fe-4S] cluster. The cluster is coordinated with 3 cysteines and an exchangeable S-adenosyl-L-methionine.</text>
</comment>
<dbReference type="InterPro" id="IPR010723">
    <property type="entry name" value="HemN_C"/>
</dbReference>
<dbReference type="Gene3D" id="3.80.30.20">
    <property type="entry name" value="tm_1862 like domain"/>
    <property type="match status" value="1"/>
</dbReference>
<keyword evidence="2" id="KW-0408">Iron</keyword>
<dbReference type="Pfam" id="PF06969">
    <property type="entry name" value="HemN_C"/>
    <property type="match status" value="1"/>
</dbReference>
<comment type="subcellular location">
    <subcellularLocation>
        <location evidence="2">Cytoplasm</location>
    </subcellularLocation>
</comment>
<keyword evidence="2" id="KW-0479">Metal-binding</keyword>
<dbReference type="SFLD" id="SFLDG01065">
    <property type="entry name" value="anaerobic_coproporphyrinogen-I"/>
    <property type="match status" value="1"/>
</dbReference>
<dbReference type="KEGG" id="adin:H7849_10730"/>
<accession>A0A7G8BP50</accession>
<dbReference type="RefSeq" id="WP_186746398.1">
    <property type="nucleotide sequence ID" value="NZ_CP060394.1"/>
</dbReference>